<reference evidence="1 2" key="1">
    <citation type="journal article" date="2018" name="Nat. Biotechnol.">
        <title>A standardized bacterial taxonomy based on genome phylogeny substantially revises the tree of life.</title>
        <authorList>
            <person name="Parks D.H."/>
            <person name="Chuvochina M."/>
            <person name="Waite D.W."/>
            <person name="Rinke C."/>
            <person name="Skarshewski A."/>
            <person name="Chaumeil P.A."/>
            <person name="Hugenholtz P."/>
        </authorList>
    </citation>
    <scope>NUCLEOTIDE SEQUENCE [LARGE SCALE GENOMIC DNA]</scope>
    <source>
        <strain evidence="1">UBA11482</strain>
    </source>
</reference>
<dbReference type="Proteomes" id="UP000262954">
    <property type="component" value="Unassembled WGS sequence"/>
</dbReference>
<feature type="non-terminal residue" evidence="1">
    <location>
        <position position="72"/>
    </location>
</feature>
<organism evidence="1 2">
    <name type="scientific">Coprobacter fastidiosus</name>
    <dbReference type="NCBI Taxonomy" id="1099853"/>
    <lineage>
        <taxon>Bacteria</taxon>
        <taxon>Pseudomonadati</taxon>
        <taxon>Bacteroidota</taxon>
        <taxon>Bacteroidia</taxon>
        <taxon>Bacteroidales</taxon>
        <taxon>Barnesiellaceae</taxon>
        <taxon>Coprobacter</taxon>
    </lineage>
</organism>
<gene>
    <name evidence="1" type="ORF">DDY73_00215</name>
</gene>
<sequence>MINSKFSYLLRNGKNPKFVYYGVNYLRLIIPKFFFRIRLKKELEKLNKSTDKDYIMQRVNYYNQLDRDSLSL</sequence>
<comment type="caution">
    <text evidence="1">The sequence shown here is derived from an EMBL/GenBank/DDBJ whole genome shotgun (WGS) entry which is preliminary data.</text>
</comment>
<accession>A0A354LYR6</accession>
<proteinExistence type="predicted"/>
<protein>
    <submittedName>
        <fullName evidence="1">Lipopolysaccharide biosynthesis protein</fullName>
    </submittedName>
</protein>
<dbReference type="AlphaFoldDB" id="A0A354LYR6"/>
<dbReference type="EMBL" id="DNWC01000006">
    <property type="protein sequence ID" value="HBJ07405.1"/>
    <property type="molecule type" value="Genomic_DNA"/>
</dbReference>
<name>A0A354LYR6_9BACT</name>
<evidence type="ECO:0000313" key="2">
    <source>
        <dbReference type="Proteomes" id="UP000262954"/>
    </source>
</evidence>
<evidence type="ECO:0000313" key="1">
    <source>
        <dbReference type="EMBL" id="HBJ07405.1"/>
    </source>
</evidence>